<dbReference type="RefSeq" id="WP_238279268.1">
    <property type="nucleotide sequence ID" value="NZ_BPQL01000054.1"/>
</dbReference>
<evidence type="ECO:0000313" key="2">
    <source>
        <dbReference type="EMBL" id="MET3692770.1"/>
    </source>
</evidence>
<evidence type="ECO:0000256" key="1">
    <source>
        <dbReference type="SAM" id="MobiDB-lite"/>
    </source>
</evidence>
<name>A0ABV2L4K9_9HYPH</name>
<keyword evidence="3" id="KW-1185">Reference proteome</keyword>
<reference evidence="2 3" key="1">
    <citation type="submission" date="2024-06" db="EMBL/GenBank/DDBJ databases">
        <title>Genomic Encyclopedia of Type Strains, Phase IV (KMG-IV): sequencing the most valuable type-strain genomes for metagenomic binning, comparative biology and taxonomic classification.</title>
        <authorList>
            <person name="Goeker M."/>
        </authorList>
    </citation>
    <scope>NUCLEOTIDE SEQUENCE [LARGE SCALE GENOMIC DNA]</scope>
    <source>
        <strain evidence="2 3">DSM 21331</strain>
    </source>
</reference>
<comment type="caution">
    <text evidence="2">The sequence shown here is derived from an EMBL/GenBank/DDBJ whole genome shotgun (WGS) entry which is preliminary data.</text>
</comment>
<gene>
    <name evidence="2" type="ORF">ABID43_002310</name>
</gene>
<organism evidence="2 3">
    <name type="scientific">Methylobacterium goesingense</name>
    <dbReference type="NCBI Taxonomy" id="243690"/>
    <lineage>
        <taxon>Bacteria</taxon>
        <taxon>Pseudomonadati</taxon>
        <taxon>Pseudomonadota</taxon>
        <taxon>Alphaproteobacteria</taxon>
        <taxon>Hyphomicrobiales</taxon>
        <taxon>Methylobacteriaceae</taxon>
        <taxon>Methylobacterium</taxon>
    </lineage>
</organism>
<dbReference type="EMBL" id="JBEPMM010000005">
    <property type="protein sequence ID" value="MET3692770.1"/>
    <property type="molecule type" value="Genomic_DNA"/>
</dbReference>
<accession>A0ABV2L4K9</accession>
<sequence length="111" mass="11793">MANTQTSKAQTSKAQTSQAQTSKSDTSKAQSAANRADAAETNPKTDPKDTSNQIKDPSEWTTGGEPMTGAQASYLKTLSEEAKDPEAFDPDIDKAEASQRIDALRKESGKA</sequence>
<feature type="compositionally biased region" description="Low complexity" evidence="1">
    <location>
        <begin position="1"/>
        <end position="24"/>
    </location>
</feature>
<evidence type="ECO:0000313" key="3">
    <source>
        <dbReference type="Proteomes" id="UP001549145"/>
    </source>
</evidence>
<dbReference type="Proteomes" id="UP001549145">
    <property type="component" value="Unassembled WGS sequence"/>
</dbReference>
<feature type="compositionally biased region" description="Polar residues" evidence="1">
    <location>
        <begin position="50"/>
        <end position="61"/>
    </location>
</feature>
<dbReference type="InterPro" id="IPR021425">
    <property type="entry name" value="DUF3072"/>
</dbReference>
<evidence type="ECO:0008006" key="4">
    <source>
        <dbReference type="Google" id="ProtNLM"/>
    </source>
</evidence>
<dbReference type="Pfam" id="PF11272">
    <property type="entry name" value="DUF3072"/>
    <property type="match status" value="1"/>
</dbReference>
<protein>
    <recommendedName>
        <fullName evidence="4">DUF3072 domain-containing protein</fullName>
    </recommendedName>
</protein>
<feature type="compositionally biased region" description="Basic and acidic residues" evidence="1">
    <location>
        <begin position="78"/>
        <end position="95"/>
    </location>
</feature>
<feature type="region of interest" description="Disordered" evidence="1">
    <location>
        <begin position="1"/>
        <end position="95"/>
    </location>
</feature>
<proteinExistence type="predicted"/>